<keyword evidence="1" id="KW-0472">Membrane</keyword>
<dbReference type="RefSeq" id="WP_142486236.1">
    <property type="nucleotide sequence ID" value="NZ_CP035382.1"/>
</dbReference>
<sequence length="143" mass="16278">MKLNFRQVCMFWGSMDVLYLANYLWQSIAEGRIPLIDDIFSFNQLYTEQGGGYWLILIFTLSMITTLSIFFSAVLLLTAWDKAIYLVAAQTPLRLLLVMPSLSFLPWILKGINPGGIGLALVLLLTSETLKVWSLIISRKRNK</sequence>
<evidence type="ECO:0000256" key="1">
    <source>
        <dbReference type="SAM" id="Phobius"/>
    </source>
</evidence>
<feature type="transmembrane region" description="Helical" evidence="1">
    <location>
        <begin position="115"/>
        <end position="137"/>
    </location>
</feature>
<evidence type="ECO:0000313" key="2">
    <source>
        <dbReference type="EMBL" id="QDK16994.1"/>
    </source>
</evidence>
<name>A0AAP9AFY7_9ENTR</name>
<organism evidence="2 3">
    <name type="scientific">Leclercia adecarboxylata</name>
    <dbReference type="NCBI Taxonomy" id="83655"/>
    <lineage>
        <taxon>Bacteria</taxon>
        <taxon>Pseudomonadati</taxon>
        <taxon>Pseudomonadota</taxon>
        <taxon>Gammaproteobacteria</taxon>
        <taxon>Enterobacterales</taxon>
        <taxon>Enterobacteriaceae</taxon>
        <taxon>Leclercia</taxon>
    </lineage>
</organism>
<feature type="transmembrane region" description="Helical" evidence="1">
    <location>
        <begin position="53"/>
        <end position="80"/>
    </location>
</feature>
<dbReference type="Proteomes" id="UP000317812">
    <property type="component" value="Chromosome"/>
</dbReference>
<reference evidence="2 3" key="1">
    <citation type="submission" date="2019-01" db="EMBL/GenBank/DDBJ databases">
        <title>Florfenicol resistance in Enterobacteriaceae and whole-genome sequence analysis of florfenicol-resistant Leclercia adecarboxylata strain R25.</title>
        <authorList>
            <person name="Bao Q."/>
            <person name="Ying Y."/>
        </authorList>
    </citation>
    <scope>NUCLEOTIDE SEQUENCE [LARGE SCALE GENOMIC DNA]</scope>
    <source>
        <strain evidence="2 3">R25</strain>
    </source>
</reference>
<dbReference type="EMBL" id="CP035382">
    <property type="protein sequence ID" value="QDK16994.1"/>
    <property type="molecule type" value="Genomic_DNA"/>
</dbReference>
<dbReference type="AlphaFoldDB" id="A0AAP9AFY7"/>
<keyword evidence="1" id="KW-1133">Transmembrane helix</keyword>
<feature type="transmembrane region" description="Helical" evidence="1">
    <location>
        <begin position="92"/>
        <end position="109"/>
    </location>
</feature>
<evidence type="ECO:0000313" key="3">
    <source>
        <dbReference type="Proteomes" id="UP000317812"/>
    </source>
</evidence>
<accession>A0AAP9AFY7</accession>
<gene>
    <name evidence="2" type="ORF">ES815_01195</name>
</gene>
<proteinExistence type="predicted"/>
<keyword evidence="1" id="KW-0812">Transmembrane</keyword>
<protein>
    <submittedName>
        <fullName evidence="2">Arginine:ornithine antiporter</fullName>
    </submittedName>
</protein>